<dbReference type="Gramene" id="TraesCS4A03G0437900.1">
    <property type="protein sequence ID" value="TraesCS4A03G0437900.1.CDS1"/>
    <property type="gene ID" value="TraesCS4A03G0437900"/>
</dbReference>
<dbReference type="AlphaFoldDB" id="A0A3B6HX17"/>
<dbReference type="Gramene" id="TraesWEE_scaffold_019967_01G000100.1">
    <property type="protein sequence ID" value="TraesWEE_scaffold_019967_01G000100.1"/>
    <property type="gene ID" value="TraesWEE_scaffold_019967_01G000100"/>
</dbReference>
<sequence>MSIMAKQTNSNRRQQGAGKGLSDEDAMGMQRSEGGAGAQGRHGRAEALRIELLSIQSMAAGARRRWRPDEIGSLGLHGGSESPLMDLGDGAVGSRRGRGVALATRCSGGSFELGWLRPWRTGR</sequence>
<reference evidence="2" key="2">
    <citation type="submission" date="2018-10" db="UniProtKB">
        <authorList>
            <consortium name="EnsemblPlants"/>
        </authorList>
    </citation>
    <scope>IDENTIFICATION</scope>
</reference>
<dbReference type="Gramene" id="TraesCAD_scaffold_041556_01G000100.1">
    <property type="protein sequence ID" value="TraesCAD_scaffold_041556_01G000100.1"/>
    <property type="gene ID" value="TraesCAD_scaffold_041556_01G000100"/>
</dbReference>
<dbReference type="Proteomes" id="UP000019116">
    <property type="component" value="Chromosome 4A"/>
</dbReference>
<proteinExistence type="predicted"/>
<organism evidence="2">
    <name type="scientific">Triticum aestivum</name>
    <name type="common">Wheat</name>
    <dbReference type="NCBI Taxonomy" id="4565"/>
    <lineage>
        <taxon>Eukaryota</taxon>
        <taxon>Viridiplantae</taxon>
        <taxon>Streptophyta</taxon>
        <taxon>Embryophyta</taxon>
        <taxon>Tracheophyta</taxon>
        <taxon>Spermatophyta</taxon>
        <taxon>Magnoliopsida</taxon>
        <taxon>Liliopsida</taxon>
        <taxon>Poales</taxon>
        <taxon>Poaceae</taxon>
        <taxon>BOP clade</taxon>
        <taxon>Pooideae</taxon>
        <taxon>Triticodae</taxon>
        <taxon>Triticeae</taxon>
        <taxon>Triticinae</taxon>
        <taxon>Triticum</taxon>
    </lineage>
</organism>
<keyword evidence="3" id="KW-1185">Reference proteome</keyword>
<accession>A0A3B6HX17</accession>
<feature type="region of interest" description="Disordered" evidence="1">
    <location>
        <begin position="70"/>
        <end position="89"/>
    </location>
</feature>
<feature type="compositionally biased region" description="Polar residues" evidence="1">
    <location>
        <begin position="1"/>
        <end position="14"/>
    </location>
</feature>
<protein>
    <submittedName>
        <fullName evidence="2">Uncharacterized protein</fullName>
    </submittedName>
</protein>
<evidence type="ECO:0000256" key="1">
    <source>
        <dbReference type="SAM" id="MobiDB-lite"/>
    </source>
</evidence>
<dbReference type="EnsemblPlants" id="TraesCS4A02G164700.1">
    <property type="protein sequence ID" value="TraesCS4A02G164700.1.cds1"/>
    <property type="gene ID" value="TraesCS4A02G164700"/>
</dbReference>
<dbReference type="Gramene" id="TraesROB_scaffold_067202_01G000100.1">
    <property type="protein sequence ID" value="TraesROB_scaffold_067202_01G000100.1"/>
    <property type="gene ID" value="TraesROB_scaffold_067202_01G000100"/>
</dbReference>
<dbReference type="Gramene" id="TraesCLE_scaffold_035460_01G000100.1">
    <property type="protein sequence ID" value="TraesCLE_scaffold_035460_01G000100.1"/>
    <property type="gene ID" value="TraesCLE_scaffold_035460_01G000100"/>
</dbReference>
<name>A0A3B6HX17_WHEAT</name>
<reference evidence="2" key="1">
    <citation type="submission" date="2018-08" db="EMBL/GenBank/DDBJ databases">
        <authorList>
            <person name="Rossello M."/>
        </authorList>
    </citation>
    <scope>NUCLEOTIDE SEQUENCE [LARGE SCALE GENOMIC DNA]</scope>
    <source>
        <strain evidence="2">cv. Chinese Spring</strain>
    </source>
</reference>
<feature type="region of interest" description="Disordered" evidence="1">
    <location>
        <begin position="1"/>
        <end position="43"/>
    </location>
</feature>
<evidence type="ECO:0000313" key="3">
    <source>
        <dbReference type="Proteomes" id="UP000019116"/>
    </source>
</evidence>
<dbReference type="Gramene" id="TraesCS4A02G164700.1">
    <property type="protein sequence ID" value="TraesCS4A02G164700.1.cds1"/>
    <property type="gene ID" value="TraesCS4A02G164700"/>
</dbReference>
<dbReference type="Gramene" id="TraesPARA_EIv1.0_1265870.1">
    <property type="protein sequence ID" value="TraesPARA_EIv1.0_1265870.1.CDS1"/>
    <property type="gene ID" value="TraesPARA_EIv1.0_1265870"/>
</dbReference>
<evidence type="ECO:0000313" key="2">
    <source>
        <dbReference type="EnsemblPlants" id="TraesCS4A02G164700.1.cds1"/>
    </source>
</evidence>